<keyword evidence="3" id="KW-1185">Reference proteome</keyword>
<gene>
    <name evidence="2" type="ORF">HGM15179_018434</name>
</gene>
<dbReference type="EMBL" id="SWJQ01001270">
    <property type="protein sequence ID" value="TRZ08678.1"/>
    <property type="molecule type" value="Genomic_DNA"/>
</dbReference>
<dbReference type="AlphaFoldDB" id="A0A8K1FZ15"/>
<accession>A0A8K1FZ15</accession>
<dbReference type="OrthoDB" id="9222029at2759"/>
<feature type="region of interest" description="Disordered" evidence="1">
    <location>
        <begin position="150"/>
        <end position="172"/>
    </location>
</feature>
<comment type="caution">
    <text evidence="2">The sequence shown here is derived from an EMBL/GenBank/DDBJ whole genome shotgun (WGS) entry which is preliminary data.</text>
</comment>
<protein>
    <submittedName>
        <fullName evidence="2">Uncharacterized protein</fullName>
    </submittedName>
</protein>
<feature type="region of interest" description="Disordered" evidence="1">
    <location>
        <begin position="1"/>
        <end position="28"/>
    </location>
</feature>
<reference evidence="2" key="1">
    <citation type="submission" date="2019-04" db="EMBL/GenBank/DDBJ databases">
        <title>Genome assembly of Zosterops borbonicus 15179.</title>
        <authorList>
            <person name="Leroy T."/>
            <person name="Anselmetti Y."/>
            <person name="Tilak M.-K."/>
            <person name="Nabholz B."/>
        </authorList>
    </citation>
    <scope>NUCLEOTIDE SEQUENCE</scope>
    <source>
        <strain evidence="2">HGM_15179</strain>
        <tissue evidence="2">Muscle</tissue>
    </source>
</reference>
<organism evidence="2 3">
    <name type="scientific">Zosterops borbonicus</name>
    <dbReference type="NCBI Taxonomy" id="364589"/>
    <lineage>
        <taxon>Eukaryota</taxon>
        <taxon>Metazoa</taxon>
        <taxon>Chordata</taxon>
        <taxon>Craniata</taxon>
        <taxon>Vertebrata</taxon>
        <taxon>Euteleostomi</taxon>
        <taxon>Archelosauria</taxon>
        <taxon>Archosauria</taxon>
        <taxon>Dinosauria</taxon>
        <taxon>Saurischia</taxon>
        <taxon>Theropoda</taxon>
        <taxon>Coelurosauria</taxon>
        <taxon>Aves</taxon>
        <taxon>Neognathae</taxon>
        <taxon>Neoaves</taxon>
        <taxon>Telluraves</taxon>
        <taxon>Australaves</taxon>
        <taxon>Passeriformes</taxon>
        <taxon>Sylvioidea</taxon>
        <taxon>Zosteropidae</taxon>
        <taxon>Zosterops</taxon>
    </lineage>
</organism>
<evidence type="ECO:0000313" key="2">
    <source>
        <dbReference type="EMBL" id="TRZ08678.1"/>
    </source>
</evidence>
<name>A0A8K1FZ15_9PASS</name>
<evidence type="ECO:0000313" key="3">
    <source>
        <dbReference type="Proteomes" id="UP000796761"/>
    </source>
</evidence>
<evidence type="ECO:0000256" key="1">
    <source>
        <dbReference type="SAM" id="MobiDB-lite"/>
    </source>
</evidence>
<sequence>MALQHEITDVDEEMDIEKENPSSQAAQSKLLSLWRSTPTVSDEAGRRAQSMEGPKLLLCQDSHFLPHLLILLLLILLFANAHQAPTDAPRAAKEDLEVIIGDGRIDEELSPVQEAIEVIAGDSTSDKKLSPVPGAIEVVAQDSTSKQELSSLQEANEVVAGDSRSDQELSSQ</sequence>
<proteinExistence type="predicted"/>
<dbReference type="Proteomes" id="UP000796761">
    <property type="component" value="Unassembled WGS sequence"/>
</dbReference>
<feature type="compositionally biased region" description="Basic and acidic residues" evidence="1">
    <location>
        <begin position="163"/>
        <end position="172"/>
    </location>
</feature>